<organism evidence="9 10">
    <name type="scientific">Amycolatopsis acidicola</name>
    <dbReference type="NCBI Taxonomy" id="2596893"/>
    <lineage>
        <taxon>Bacteria</taxon>
        <taxon>Bacillati</taxon>
        <taxon>Actinomycetota</taxon>
        <taxon>Actinomycetes</taxon>
        <taxon>Pseudonocardiales</taxon>
        <taxon>Pseudonocardiaceae</taxon>
        <taxon>Amycolatopsis</taxon>
    </lineage>
</organism>
<sequence>MTNNVVLAPETAVTESIVVDRLRKSYERPSGGDLTYAIDGVSFEVPQGKFVTLLGPSGCGKTTTLRCVAGLEQAQEGRIDLGGQVVFDAMGKRYVRPEDRPIAMVPQSYGIWPHLKVIDNAAFPLRYGRNRGRAKDVRERALRMLDQVGLAAMADRWATQLSGGQQQRLAFARALLCEPEVLLLDEPLSNLDAKLRAQLRQELRSFQEQFGVTALYVTHDQSEALALSDKVIVMNKGRVEQIDEPQRIYARPRSSFVADFIGSANLFAVQHVSRPGPDGGVVAETGIGAVLCGESAPGARGGDGGFVCVRPENVQVRTAEGERPALSDNEFLGTVASSEFLGDRLELVVRSGDVSITAFARAGFACRPGQEVVVALDPGATRYLPD</sequence>
<evidence type="ECO:0000256" key="7">
    <source>
        <dbReference type="ARBA" id="ARBA00066388"/>
    </source>
</evidence>
<keyword evidence="4 9" id="KW-0067">ATP-binding</keyword>
<keyword evidence="6" id="KW-0472">Membrane</keyword>
<dbReference type="PANTHER" id="PTHR43875">
    <property type="entry name" value="MALTODEXTRIN IMPORT ATP-BINDING PROTEIN MSMX"/>
    <property type="match status" value="1"/>
</dbReference>
<dbReference type="GO" id="GO:0016887">
    <property type="term" value="F:ATP hydrolysis activity"/>
    <property type="evidence" value="ECO:0007669"/>
    <property type="project" value="InterPro"/>
</dbReference>
<dbReference type="InterPro" id="IPR017871">
    <property type="entry name" value="ABC_transporter-like_CS"/>
</dbReference>
<dbReference type="Gene3D" id="3.40.50.300">
    <property type="entry name" value="P-loop containing nucleotide triphosphate hydrolases"/>
    <property type="match status" value="1"/>
</dbReference>
<dbReference type="GO" id="GO:0005524">
    <property type="term" value="F:ATP binding"/>
    <property type="evidence" value="ECO:0007669"/>
    <property type="project" value="UniProtKB-KW"/>
</dbReference>
<dbReference type="InterPro" id="IPR013611">
    <property type="entry name" value="Transp-assoc_OB_typ2"/>
</dbReference>
<dbReference type="PANTHER" id="PTHR43875:SF15">
    <property type="entry name" value="TREHALOSE IMPORT ATP-BINDING PROTEIN SUGC"/>
    <property type="match status" value="1"/>
</dbReference>
<gene>
    <name evidence="9" type="ORF">FPZ12_021065</name>
</gene>
<evidence type="ECO:0000256" key="2">
    <source>
        <dbReference type="ARBA" id="ARBA00022475"/>
    </source>
</evidence>
<dbReference type="Pfam" id="PF08402">
    <property type="entry name" value="TOBE_2"/>
    <property type="match status" value="1"/>
</dbReference>
<keyword evidence="2" id="KW-1003">Cell membrane</keyword>
<dbReference type="Proteomes" id="UP000319769">
    <property type="component" value="Unassembled WGS sequence"/>
</dbReference>
<evidence type="ECO:0000313" key="9">
    <source>
        <dbReference type="EMBL" id="KAA9159044.1"/>
    </source>
</evidence>
<evidence type="ECO:0000256" key="4">
    <source>
        <dbReference type="ARBA" id="ARBA00022840"/>
    </source>
</evidence>
<evidence type="ECO:0000256" key="3">
    <source>
        <dbReference type="ARBA" id="ARBA00022741"/>
    </source>
</evidence>
<dbReference type="GO" id="GO:0055052">
    <property type="term" value="C:ATP-binding cassette (ABC) transporter complex, substrate-binding subunit-containing"/>
    <property type="evidence" value="ECO:0007669"/>
    <property type="project" value="TreeGrafter"/>
</dbReference>
<dbReference type="InterPro" id="IPR027417">
    <property type="entry name" value="P-loop_NTPase"/>
</dbReference>
<evidence type="ECO:0000256" key="6">
    <source>
        <dbReference type="ARBA" id="ARBA00023136"/>
    </source>
</evidence>
<keyword evidence="3" id="KW-0547">Nucleotide-binding</keyword>
<dbReference type="Pfam" id="PF00005">
    <property type="entry name" value="ABC_tran"/>
    <property type="match status" value="1"/>
</dbReference>
<protein>
    <recommendedName>
        <fullName evidence="7">ABC-type quaternary amine transporter</fullName>
        <ecNumber evidence="7">7.6.2.9</ecNumber>
    </recommendedName>
</protein>
<evidence type="ECO:0000256" key="5">
    <source>
        <dbReference type="ARBA" id="ARBA00022967"/>
    </source>
</evidence>
<dbReference type="InterPro" id="IPR008995">
    <property type="entry name" value="Mo/tungstate-bd_C_term_dom"/>
</dbReference>
<dbReference type="Gene3D" id="2.40.50.100">
    <property type="match status" value="1"/>
</dbReference>
<dbReference type="SMART" id="SM00382">
    <property type="entry name" value="AAA"/>
    <property type="match status" value="1"/>
</dbReference>
<proteinExistence type="predicted"/>
<dbReference type="InterPro" id="IPR003439">
    <property type="entry name" value="ABC_transporter-like_ATP-bd"/>
</dbReference>
<dbReference type="EC" id="7.6.2.9" evidence="7"/>
<keyword evidence="1" id="KW-0813">Transport</keyword>
<dbReference type="InterPro" id="IPR003593">
    <property type="entry name" value="AAA+_ATPase"/>
</dbReference>
<evidence type="ECO:0000256" key="1">
    <source>
        <dbReference type="ARBA" id="ARBA00022448"/>
    </source>
</evidence>
<evidence type="ECO:0000259" key="8">
    <source>
        <dbReference type="PROSITE" id="PS50893"/>
    </source>
</evidence>
<keyword evidence="5" id="KW-1278">Translocase</keyword>
<dbReference type="SUPFAM" id="SSF52540">
    <property type="entry name" value="P-loop containing nucleoside triphosphate hydrolases"/>
    <property type="match status" value="1"/>
</dbReference>
<accession>A0A5N0UYX4</accession>
<dbReference type="EMBL" id="VMNW02000031">
    <property type="protein sequence ID" value="KAA9159044.1"/>
    <property type="molecule type" value="Genomic_DNA"/>
</dbReference>
<dbReference type="PROSITE" id="PS50893">
    <property type="entry name" value="ABC_TRANSPORTER_2"/>
    <property type="match status" value="1"/>
</dbReference>
<dbReference type="FunFam" id="3.40.50.300:FF:000425">
    <property type="entry name" value="Probable ABC transporter, ATP-binding subunit"/>
    <property type="match status" value="1"/>
</dbReference>
<dbReference type="GO" id="GO:0015418">
    <property type="term" value="F:ABC-type quaternary ammonium compound transporting activity"/>
    <property type="evidence" value="ECO:0007669"/>
    <property type="project" value="UniProtKB-EC"/>
</dbReference>
<dbReference type="InterPro" id="IPR047641">
    <property type="entry name" value="ABC_transpr_MalK/UgpC-like"/>
</dbReference>
<feature type="domain" description="ABC transporter" evidence="8">
    <location>
        <begin position="17"/>
        <end position="261"/>
    </location>
</feature>
<dbReference type="OrthoDB" id="9802264at2"/>
<comment type="caution">
    <text evidence="9">The sequence shown here is derived from an EMBL/GenBank/DDBJ whole genome shotgun (WGS) entry which is preliminary data.</text>
</comment>
<reference evidence="9" key="1">
    <citation type="submission" date="2019-09" db="EMBL/GenBank/DDBJ databases">
        <authorList>
            <person name="Teo W.F.A."/>
            <person name="Duangmal K."/>
        </authorList>
    </citation>
    <scope>NUCLEOTIDE SEQUENCE [LARGE SCALE GENOMIC DNA]</scope>
    <source>
        <strain evidence="9">K81G1</strain>
    </source>
</reference>
<keyword evidence="10" id="KW-1185">Reference proteome</keyword>
<dbReference type="SUPFAM" id="SSF50331">
    <property type="entry name" value="MOP-like"/>
    <property type="match status" value="1"/>
</dbReference>
<evidence type="ECO:0000313" key="10">
    <source>
        <dbReference type="Proteomes" id="UP000319769"/>
    </source>
</evidence>
<dbReference type="PROSITE" id="PS00211">
    <property type="entry name" value="ABC_TRANSPORTER_1"/>
    <property type="match status" value="1"/>
</dbReference>
<dbReference type="AlphaFoldDB" id="A0A5N0UYX4"/>
<name>A0A5N0UYX4_9PSEU</name>
<dbReference type="RefSeq" id="WP_144756388.1">
    <property type="nucleotide sequence ID" value="NZ_VMNW02000031.1"/>
</dbReference>